<dbReference type="GO" id="GO:0015740">
    <property type="term" value="P:C4-dicarboxylate transport"/>
    <property type="evidence" value="ECO:0007669"/>
    <property type="project" value="TreeGrafter"/>
</dbReference>
<comment type="subcellular location">
    <subcellularLocation>
        <location evidence="1 9">Cell inner membrane</location>
        <topology evidence="1 9">Multi-pass membrane protein</topology>
    </subcellularLocation>
</comment>
<evidence type="ECO:0000256" key="8">
    <source>
        <dbReference type="ARBA" id="ARBA00038436"/>
    </source>
</evidence>
<dbReference type="RefSeq" id="WP_073106921.1">
    <property type="nucleotide sequence ID" value="NZ_FQXE01000013.1"/>
</dbReference>
<evidence type="ECO:0000256" key="4">
    <source>
        <dbReference type="ARBA" id="ARBA00022519"/>
    </source>
</evidence>
<dbReference type="Proteomes" id="UP000184226">
    <property type="component" value="Unassembled WGS sequence"/>
</dbReference>
<evidence type="ECO:0000313" key="12">
    <source>
        <dbReference type="Proteomes" id="UP000184226"/>
    </source>
</evidence>
<dbReference type="InterPro" id="IPR055348">
    <property type="entry name" value="DctQ"/>
</dbReference>
<comment type="similarity">
    <text evidence="8 9">Belongs to the TRAP transporter small permease family.</text>
</comment>
<comment type="function">
    <text evidence="9">Part of the tripartite ATP-independent periplasmic (TRAP) transport system.</text>
</comment>
<protein>
    <recommendedName>
        <fullName evidence="9">TRAP transporter small permease protein</fullName>
    </recommendedName>
</protein>
<comment type="subunit">
    <text evidence="9">The complex comprises the extracytoplasmic solute receptor protein and the two transmembrane proteins.</text>
</comment>
<reference evidence="11 12" key="1">
    <citation type="submission" date="2016-11" db="EMBL/GenBank/DDBJ databases">
        <authorList>
            <person name="Jaros S."/>
            <person name="Januszkiewicz K."/>
            <person name="Wedrychowicz H."/>
        </authorList>
    </citation>
    <scope>NUCLEOTIDE SEQUENCE [LARGE SCALE GENOMIC DNA]</scope>
    <source>
        <strain evidence="11 12">CGMCC 1.10190</strain>
    </source>
</reference>
<dbReference type="GO" id="GO:0005886">
    <property type="term" value="C:plasma membrane"/>
    <property type="evidence" value="ECO:0007669"/>
    <property type="project" value="UniProtKB-SubCell"/>
</dbReference>
<dbReference type="InterPro" id="IPR007387">
    <property type="entry name" value="TRAP_DctQ"/>
</dbReference>
<evidence type="ECO:0000256" key="6">
    <source>
        <dbReference type="ARBA" id="ARBA00022989"/>
    </source>
</evidence>
<name>A0A1M5ZAT6_9BURK</name>
<dbReference type="AlphaFoldDB" id="A0A1M5ZAT6"/>
<proteinExistence type="inferred from homology"/>
<keyword evidence="7 9" id="KW-0472">Membrane</keyword>
<feature type="transmembrane region" description="Helical" evidence="9">
    <location>
        <begin position="7"/>
        <end position="33"/>
    </location>
</feature>
<accession>A0A1M5ZAT6</accession>
<feature type="domain" description="Tripartite ATP-independent periplasmic transporters DctQ component" evidence="10">
    <location>
        <begin position="24"/>
        <end position="154"/>
    </location>
</feature>
<dbReference type="PANTHER" id="PTHR35011">
    <property type="entry name" value="2,3-DIKETO-L-GULONATE TRAP TRANSPORTER SMALL PERMEASE PROTEIN YIAM"/>
    <property type="match status" value="1"/>
</dbReference>
<evidence type="ECO:0000256" key="9">
    <source>
        <dbReference type="RuleBase" id="RU369079"/>
    </source>
</evidence>
<keyword evidence="3" id="KW-1003">Cell membrane</keyword>
<dbReference type="GO" id="GO:0022857">
    <property type="term" value="F:transmembrane transporter activity"/>
    <property type="evidence" value="ECO:0007669"/>
    <property type="project" value="UniProtKB-UniRule"/>
</dbReference>
<evidence type="ECO:0000256" key="3">
    <source>
        <dbReference type="ARBA" id="ARBA00022475"/>
    </source>
</evidence>
<keyword evidence="4 9" id="KW-0997">Cell inner membrane</keyword>
<evidence type="ECO:0000259" key="10">
    <source>
        <dbReference type="Pfam" id="PF04290"/>
    </source>
</evidence>
<feature type="transmembrane region" description="Helical" evidence="9">
    <location>
        <begin position="45"/>
        <end position="63"/>
    </location>
</feature>
<dbReference type="Pfam" id="PF04290">
    <property type="entry name" value="DctQ"/>
    <property type="match status" value="1"/>
</dbReference>
<evidence type="ECO:0000256" key="1">
    <source>
        <dbReference type="ARBA" id="ARBA00004429"/>
    </source>
</evidence>
<gene>
    <name evidence="11" type="ORF">SAMN04488135_113108</name>
</gene>
<dbReference type="PANTHER" id="PTHR35011:SF10">
    <property type="entry name" value="TRAP TRANSPORTER SMALL PERMEASE PROTEIN"/>
    <property type="match status" value="1"/>
</dbReference>
<dbReference type="OrthoDB" id="26202at2"/>
<keyword evidence="6 9" id="KW-1133">Transmembrane helix</keyword>
<evidence type="ECO:0000256" key="5">
    <source>
        <dbReference type="ARBA" id="ARBA00022692"/>
    </source>
</evidence>
<dbReference type="STRING" id="658167.SAMN04488135_113108"/>
<dbReference type="EMBL" id="FQXE01000013">
    <property type="protein sequence ID" value="SHI21346.1"/>
    <property type="molecule type" value="Genomic_DNA"/>
</dbReference>
<keyword evidence="12" id="KW-1185">Reference proteome</keyword>
<evidence type="ECO:0000256" key="2">
    <source>
        <dbReference type="ARBA" id="ARBA00022448"/>
    </source>
</evidence>
<feature type="transmembrane region" description="Helical" evidence="9">
    <location>
        <begin position="126"/>
        <end position="146"/>
    </location>
</feature>
<evidence type="ECO:0000256" key="7">
    <source>
        <dbReference type="ARBA" id="ARBA00023136"/>
    </source>
</evidence>
<keyword evidence="5 9" id="KW-0812">Transmembrane</keyword>
<feature type="transmembrane region" description="Helical" evidence="9">
    <location>
        <begin position="84"/>
        <end position="106"/>
    </location>
</feature>
<evidence type="ECO:0000313" key="11">
    <source>
        <dbReference type="EMBL" id="SHI21346.1"/>
    </source>
</evidence>
<organism evidence="11 12">
    <name type="scientific">Pollutimonas bauzanensis</name>
    <dbReference type="NCBI Taxonomy" id="658167"/>
    <lineage>
        <taxon>Bacteria</taxon>
        <taxon>Pseudomonadati</taxon>
        <taxon>Pseudomonadota</taxon>
        <taxon>Betaproteobacteria</taxon>
        <taxon>Burkholderiales</taxon>
        <taxon>Alcaligenaceae</taxon>
        <taxon>Pollutimonas</taxon>
    </lineage>
</organism>
<sequence>MRRFLDSLYLAAGGLAAVFMVGVLVAVVMSVATRQLGLHIGGLDAYAGYSMAAAGFLALAHTFKSGEHIRVTLVLSALPSRASMRLDIFALLVACAITANLCWFSAKLALDSYSYNDISTGDDATPLWIPQIAMAVGTLIFFIAVLDETIRRMRGIPEARLTEEAHYE</sequence>
<keyword evidence="2 9" id="KW-0813">Transport</keyword>